<dbReference type="NCBIfam" id="NF008873">
    <property type="entry name" value="PRK11909.1"/>
    <property type="match status" value="1"/>
</dbReference>
<feature type="transmembrane region" description="Helical" evidence="7">
    <location>
        <begin position="138"/>
        <end position="162"/>
    </location>
</feature>
<feature type="domain" description="PDGLE" evidence="8">
    <location>
        <begin position="233"/>
        <end position="318"/>
    </location>
</feature>
<proteinExistence type="predicted"/>
<evidence type="ECO:0000256" key="1">
    <source>
        <dbReference type="ARBA" id="ARBA00004651"/>
    </source>
</evidence>
<reference evidence="10" key="1">
    <citation type="journal article" date="2019" name="Int. J. Syst. Evol. Microbiol.">
        <title>The Global Catalogue of Microorganisms (GCM) 10K type strain sequencing project: providing services to taxonomists for standard genome sequencing and annotation.</title>
        <authorList>
            <consortium name="The Broad Institute Genomics Platform"/>
            <consortium name="The Broad Institute Genome Sequencing Center for Infectious Disease"/>
            <person name="Wu L."/>
            <person name="Ma J."/>
        </authorList>
    </citation>
    <scope>NUCLEOTIDE SEQUENCE [LARGE SCALE GENOMIC DNA]</scope>
    <source>
        <strain evidence="10">CCM 8931</strain>
    </source>
</reference>
<name>A0ABW4BXY2_9LACO</name>
<dbReference type="Pfam" id="PF01891">
    <property type="entry name" value="CbiM"/>
    <property type="match status" value="1"/>
</dbReference>
<accession>A0ABW4BXY2</accession>
<evidence type="ECO:0000313" key="10">
    <source>
        <dbReference type="Proteomes" id="UP001597188"/>
    </source>
</evidence>
<keyword evidence="6 7" id="KW-0472">Membrane</keyword>
<keyword evidence="2" id="KW-0813">Transport</keyword>
<dbReference type="RefSeq" id="WP_137634318.1">
    <property type="nucleotide sequence ID" value="NZ_BJDL01000008.1"/>
</dbReference>
<organism evidence="9 10">
    <name type="scientific">Lactiplantibacillus songbeiensis</name>
    <dbReference type="NCBI Taxonomy" id="2559920"/>
    <lineage>
        <taxon>Bacteria</taxon>
        <taxon>Bacillati</taxon>
        <taxon>Bacillota</taxon>
        <taxon>Bacilli</taxon>
        <taxon>Lactobacillales</taxon>
        <taxon>Lactobacillaceae</taxon>
        <taxon>Lactiplantibacillus</taxon>
    </lineage>
</organism>
<dbReference type="NCBIfam" id="NF005598">
    <property type="entry name" value="PRK07331.1"/>
    <property type="match status" value="1"/>
</dbReference>
<feature type="transmembrane region" description="Helical" evidence="7">
    <location>
        <begin position="182"/>
        <end position="210"/>
    </location>
</feature>
<keyword evidence="5 7" id="KW-1133">Transmembrane helix</keyword>
<dbReference type="PANTHER" id="PTHR34229:SF1">
    <property type="entry name" value="METAL TRANSPORT PROTEIN HI_1621-RELATED"/>
    <property type="match status" value="1"/>
</dbReference>
<keyword evidence="4 7" id="KW-0812">Transmembrane</keyword>
<dbReference type="Proteomes" id="UP001597188">
    <property type="component" value="Unassembled WGS sequence"/>
</dbReference>
<evidence type="ECO:0000259" key="8">
    <source>
        <dbReference type="Pfam" id="PF13190"/>
    </source>
</evidence>
<feature type="transmembrane region" description="Helical" evidence="7">
    <location>
        <begin position="41"/>
        <end position="62"/>
    </location>
</feature>
<feature type="transmembrane region" description="Helical" evidence="7">
    <location>
        <begin position="290"/>
        <end position="316"/>
    </location>
</feature>
<dbReference type="InterPro" id="IPR025937">
    <property type="entry name" value="PDGLE_dom"/>
</dbReference>
<evidence type="ECO:0000256" key="3">
    <source>
        <dbReference type="ARBA" id="ARBA00022475"/>
    </source>
</evidence>
<evidence type="ECO:0000256" key="5">
    <source>
        <dbReference type="ARBA" id="ARBA00022989"/>
    </source>
</evidence>
<dbReference type="EMBL" id="JBHTOJ010000009">
    <property type="protein sequence ID" value="MFD1420071.1"/>
    <property type="molecule type" value="Genomic_DNA"/>
</dbReference>
<feature type="transmembrane region" description="Helical" evidence="7">
    <location>
        <begin position="105"/>
        <end position="126"/>
    </location>
</feature>
<dbReference type="PANTHER" id="PTHR34229">
    <property type="entry name" value="METAL TRANSPORT PROTEIN HI_1621-RELATED"/>
    <property type="match status" value="1"/>
</dbReference>
<feature type="transmembrane region" description="Helical" evidence="7">
    <location>
        <begin position="230"/>
        <end position="252"/>
    </location>
</feature>
<evidence type="ECO:0000256" key="6">
    <source>
        <dbReference type="ARBA" id="ARBA00023136"/>
    </source>
</evidence>
<gene>
    <name evidence="9" type="primary">cbiM</name>
    <name evidence="9" type="ORF">ACFQ5L_03725</name>
</gene>
<feature type="transmembrane region" description="Helical" evidence="7">
    <location>
        <begin position="7"/>
        <end position="29"/>
    </location>
</feature>
<evidence type="ECO:0000313" key="9">
    <source>
        <dbReference type="EMBL" id="MFD1420071.1"/>
    </source>
</evidence>
<keyword evidence="10" id="KW-1185">Reference proteome</keyword>
<evidence type="ECO:0000256" key="7">
    <source>
        <dbReference type="SAM" id="Phobius"/>
    </source>
</evidence>
<feature type="transmembrane region" description="Helical" evidence="7">
    <location>
        <begin position="74"/>
        <end position="99"/>
    </location>
</feature>
<dbReference type="InterPro" id="IPR002751">
    <property type="entry name" value="CbiM/NikMN"/>
</dbReference>
<comment type="subcellular location">
    <subcellularLocation>
        <location evidence="1">Cell membrane</location>
        <topology evidence="1">Multi-pass membrane protein</topology>
    </subcellularLocation>
</comment>
<protein>
    <submittedName>
        <fullName evidence="9">Cobalt transporter CbiM</fullName>
    </submittedName>
</protein>
<dbReference type="Gene3D" id="1.10.1760.20">
    <property type="match status" value="1"/>
</dbReference>
<evidence type="ECO:0000256" key="2">
    <source>
        <dbReference type="ARBA" id="ARBA00022448"/>
    </source>
</evidence>
<evidence type="ECO:0000256" key="4">
    <source>
        <dbReference type="ARBA" id="ARBA00022692"/>
    </source>
</evidence>
<sequence length="328" mass="34955">MHIPDNYLSPATCGTLAVAMAPIWTVAVLKVKVQIKQHRETLPMLGIAAALAFLIMMFNLPIPGGTTAHAVGGTLLAVLIGPWAACLALTVTLLLQALLFGDGGILAFGANAFNMAFIMPFVGYACYRLGQKLHHEKLGLAIGAYLGINIAALVAGIELGLQPLLAHTASGAPLYCPYGLNIAVPAMLAAHLLVAGWVELVFTLLVYQFVQKVAPTNLYQTTPKTSQRPWFYLLGGLALLTPLGLLASNTAWGEWSPSELKHLLVQQHVGSTVPQGMAHGFHFQALFSDYAIAGLPVSVGYILSALTAILIFLLLIRGLQHDQSTFKN</sequence>
<dbReference type="Pfam" id="PF13190">
    <property type="entry name" value="PDGLE"/>
    <property type="match status" value="1"/>
</dbReference>
<comment type="caution">
    <text evidence="9">The sequence shown here is derived from an EMBL/GenBank/DDBJ whole genome shotgun (WGS) entry which is preliminary data.</text>
</comment>
<keyword evidence="3" id="KW-1003">Cell membrane</keyword>